<reference evidence="2 3" key="1">
    <citation type="submission" date="2024-09" db="EMBL/GenBank/DDBJ databases">
        <title>Laminarin stimulates single cell rates of sulfate reduction while oxygen inhibits transcriptomic activity in coastal marine sediment.</title>
        <authorList>
            <person name="Lindsay M."/>
            <person name="Orcutt B."/>
            <person name="Emerson D."/>
            <person name="Stepanauskas R."/>
            <person name="D'Angelo T."/>
        </authorList>
    </citation>
    <scope>NUCLEOTIDE SEQUENCE [LARGE SCALE GENOMIC DNA]</scope>
    <source>
        <strain evidence="2">SAG AM-311-K15</strain>
    </source>
</reference>
<gene>
    <name evidence="2" type="ORF">ACFL27_23770</name>
</gene>
<sequence>MSKKLKLGEILVKTKMISEEQLKVGLAYQRQWGMQLGEAMNALGFVTEYNLLRVLSHQLRIPAVNLYKVKIQTDVLALISSDFAESHCVFPVKKKIEQGKDHLLVATTDPTNLDLLNEIQFLINMPVKYVVATRTSIKKSIQKYYFHLDIDFTDETEDRYLLFKDVKDEEFVLLKADTMTMTEPLNKVKPGKKTTAPAEEEKFPQPDSAVQYKISKDSRAIVNLLIKKGIITKQDFIDEFYKT</sequence>
<dbReference type="Gene3D" id="3.30.300.160">
    <property type="entry name" value="Type II secretion system, protein E, N-terminal domain"/>
    <property type="match status" value="1"/>
</dbReference>
<evidence type="ECO:0000259" key="1">
    <source>
        <dbReference type="Pfam" id="PF05157"/>
    </source>
</evidence>
<evidence type="ECO:0000313" key="2">
    <source>
        <dbReference type="EMBL" id="MFC1853228.1"/>
    </source>
</evidence>
<dbReference type="InterPro" id="IPR007831">
    <property type="entry name" value="T2SS_GspE_N"/>
</dbReference>
<dbReference type="Pfam" id="PF05157">
    <property type="entry name" value="MshEN"/>
    <property type="match status" value="1"/>
</dbReference>
<dbReference type="Proteomes" id="UP001594351">
    <property type="component" value="Unassembled WGS sequence"/>
</dbReference>
<dbReference type="PANTHER" id="PTHR30258:SF2">
    <property type="entry name" value="COMG OPERON PROTEIN 1"/>
    <property type="match status" value="1"/>
</dbReference>
<organism evidence="2 3">
    <name type="scientific">candidate division CSSED10-310 bacterium</name>
    <dbReference type="NCBI Taxonomy" id="2855610"/>
    <lineage>
        <taxon>Bacteria</taxon>
        <taxon>Bacteria division CSSED10-310</taxon>
    </lineage>
</organism>
<dbReference type="SUPFAM" id="SSF160246">
    <property type="entry name" value="EspE N-terminal domain-like"/>
    <property type="match status" value="1"/>
</dbReference>
<name>A0ABV6Z4F9_UNCC1</name>
<dbReference type="PANTHER" id="PTHR30258">
    <property type="entry name" value="TYPE II SECRETION SYSTEM PROTEIN GSPE-RELATED"/>
    <property type="match status" value="1"/>
</dbReference>
<feature type="domain" description="Type II secretion system protein GspE N-terminal" evidence="1">
    <location>
        <begin position="59"/>
        <end position="145"/>
    </location>
</feature>
<protein>
    <recommendedName>
        <fullName evidence="1">Type II secretion system protein GspE N-terminal domain-containing protein</fullName>
    </recommendedName>
</protein>
<keyword evidence="3" id="KW-1185">Reference proteome</keyword>
<proteinExistence type="predicted"/>
<dbReference type="EMBL" id="JBHPBY010000451">
    <property type="protein sequence ID" value="MFC1853228.1"/>
    <property type="molecule type" value="Genomic_DNA"/>
</dbReference>
<dbReference type="InterPro" id="IPR037257">
    <property type="entry name" value="T2SS_E_N_sf"/>
</dbReference>
<accession>A0ABV6Z4F9</accession>
<evidence type="ECO:0000313" key="3">
    <source>
        <dbReference type="Proteomes" id="UP001594351"/>
    </source>
</evidence>
<comment type="caution">
    <text evidence="2">The sequence shown here is derived from an EMBL/GenBank/DDBJ whole genome shotgun (WGS) entry which is preliminary data.</text>
</comment>